<evidence type="ECO:0000256" key="1">
    <source>
        <dbReference type="SAM" id="Coils"/>
    </source>
</evidence>
<evidence type="ECO:0000313" key="3">
    <source>
        <dbReference type="EMBL" id="QTM98643.1"/>
    </source>
</evidence>
<keyword evidence="4" id="KW-1185">Reference proteome</keyword>
<evidence type="ECO:0000256" key="2">
    <source>
        <dbReference type="SAM" id="MobiDB-lite"/>
    </source>
</evidence>
<sequence>MWKKNKKQKNESQQKQLPVKPVSLSEVKDAVRRYSAELASEIPLEVIINSDRTIDYQLLAPYLEAKPQQTYYMSRETYEIFEEKDKQLAEDLDKVQQAVDHYREQTGKLPVTEGDPDKQVNYLKLEKLGLLSNCPDRPFFITEEEDMVTHRRP</sequence>
<organism evidence="3 4">
    <name type="scientific">Sediminibacillus dalangtanensis</name>
    <dbReference type="NCBI Taxonomy" id="2729421"/>
    <lineage>
        <taxon>Bacteria</taxon>
        <taxon>Bacillati</taxon>
        <taxon>Bacillota</taxon>
        <taxon>Bacilli</taxon>
        <taxon>Bacillales</taxon>
        <taxon>Bacillaceae</taxon>
        <taxon>Sediminibacillus</taxon>
    </lineage>
</organism>
<dbReference type="InterPro" id="IPR025071">
    <property type="entry name" value="DUF3939"/>
</dbReference>
<feature type="coiled-coil region" evidence="1">
    <location>
        <begin position="78"/>
        <end position="105"/>
    </location>
</feature>
<protein>
    <submittedName>
        <fullName evidence="3">DUF3939 domain-containing protein</fullName>
    </submittedName>
</protein>
<proteinExistence type="predicted"/>
<dbReference type="Proteomes" id="UP000665043">
    <property type="component" value="Chromosome"/>
</dbReference>
<gene>
    <name evidence="3" type="ORF">ERJ70_04630</name>
</gene>
<keyword evidence="1" id="KW-0175">Coiled coil</keyword>
<reference evidence="3 4" key="1">
    <citation type="submission" date="2019-12" db="EMBL/GenBank/DDBJ databases">
        <title>The whole genome sequencing of a strain isolated from a Mars analog, Dalangtan Playa.</title>
        <authorList>
            <person name="Huang T."/>
        </authorList>
    </citation>
    <scope>NUCLEOTIDE SEQUENCE [LARGE SCALE GENOMIC DNA]</scope>
    <source>
        <strain evidence="3 4">DP4-553-S</strain>
    </source>
</reference>
<evidence type="ECO:0000313" key="4">
    <source>
        <dbReference type="Proteomes" id="UP000665043"/>
    </source>
</evidence>
<feature type="region of interest" description="Disordered" evidence="2">
    <location>
        <begin position="1"/>
        <end position="20"/>
    </location>
</feature>
<accession>A0ABX7VQ67</accession>
<dbReference type="EMBL" id="CP046956">
    <property type="protein sequence ID" value="QTM98643.1"/>
    <property type="molecule type" value="Genomic_DNA"/>
</dbReference>
<dbReference type="Pfam" id="PF13075">
    <property type="entry name" value="DUF3939"/>
    <property type="match status" value="1"/>
</dbReference>
<name>A0ABX7VQ67_9BACI</name>
<dbReference type="RefSeq" id="WP_209367508.1">
    <property type="nucleotide sequence ID" value="NZ_CP046956.1"/>
</dbReference>